<accession>A0A0N4Y851</accession>
<evidence type="ECO:0000313" key="2">
    <source>
        <dbReference type="EMBL" id="VDL75966.1"/>
    </source>
</evidence>
<evidence type="ECO:0000313" key="3">
    <source>
        <dbReference type="Proteomes" id="UP000271162"/>
    </source>
</evidence>
<gene>
    <name evidence="2" type="ORF">NBR_LOCUS12377</name>
</gene>
<reference evidence="4" key="1">
    <citation type="submission" date="2017-02" db="UniProtKB">
        <authorList>
            <consortium name="WormBaseParasite"/>
        </authorList>
    </citation>
    <scope>IDENTIFICATION</scope>
</reference>
<dbReference type="Proteomes" id="UP000271162">
    <property type="component" value="Unassembled WGS sequence"/>
</dbReference>
<keyword evidence="1" id="KW-0732">Signal</keyword>
<keyword evidence="3" id="KW-1185">Reference proteome</keyword>
<feature type="signal peptide" evidence="1">
    <location>
        <begin position="1"/>
        <end position="22"/>
    </location>
</feature>
<dbReference type="AlphaFoldDB" id="A0A0N4Y851"/>
<sequence>MSKWLVVLSILVAVALFQTAYCEIDPLDDLSQRSIELAALFRSSPAAMARFRELFGEGSTADVGRLSNLQRLG</sequence>
<protein>
    <submittedName>
        <fullName evidence="4">Neuropeptide F</fullName>
    </submittedName>
</protein>
<dbReference type="EMBL" id="UYSL01020740">
    <property type="protein sequence ID" value="VDL75966.1"/>
    <property type="molecule type" value="Genomic_DNA"/>
</dbReference>
<feature type="chain" id="PRO_5043125311" evidence="1">
    <location>
        <begin position="23"/>
        <end position="73"/>
    </location>
</feature>
<reference evidence="2 3" key="2">
    <citation type="submission" date="2018-11" db="EMBL/GenBank/DDBJ databases">
        <authorList>
            <consortium name="Pathogen Informatics"/>
        </authorList>
    </citation>
    <scope>NUCLEOTIDE SEQUENCE [LARGE SCALE GENOMIC DNA]</scope>
</reference>
<organism evidence="4">
    <name type="scientific">Nippostrongylus brasiliensis</name>
    <name type="common">Rat hookworm</name>
    <dbReference type="NCBI Taxonomy" id="27835"/>
    <lineage>
        <taxon>Eukaryota</taxon>
        <taxon>Metazoa</taxon>
        <taxon>Ecdysozoa</taxon>
        <taxon>Nematoda</taxon>
        <taxon>Chromadorea</taxon>
        <taxon>Rhabditida</taxon>
        <taxon>Rhabditina</taxon>
        <taxon>Rhabditomorpha</taxon>
        <taxon>Strongyloidea</taxon>
        <taxon>Heligmosomidae</taxon>
        <taxon>Nippostrongylus</taxon>
    </lineage>
</organism>
<proteinExistence type="predicted"/>
<evidence type="ECO:0000313" key="4">
    <source>
        <dbReference type="WBParaSite" id="NBR_0001237601-mRNA-1"/>
    </source>
</evidence>
<dbReference type="WBParaSite" id="NBR_0001237601-mRNA-1">
    <property type="protein sequence ID" value="NBR_0001237601-mRNA-1"/>
    <property type="gene ID" value="NBR_0001237601"/>
</dbReference>
<name>A0A0N4Y851_NIPBR</name>
<evidence type="ECO:0000256" key="1">
    <source>
        <dbReference type="SAM" id="SignalP"/>
    </source>
</evidence>